<evidence type="ECO:0000313" key="2">
    <source>
        <dbReference type="Proteomes" id="UP000308600"/>
    </source>
</evidence>
<name>A0ACD3B5R2_9AGAR</name>
<evidence type="ECO:0000313" key="1">
    <source>
        <dbReference type="EMBL" id="TFK73383.1"/>
    </source>
</evidence>
<gene>
    <name evidence="1" type="ORF">BDN72DRAFT_834789</name>
</gene>
<accession>A0ACD3B5R2</accession>
<keyword evidence="2" id="KW-1185">Reference proteome</keyword>
<proteinExistence type="predicted"/>
<organism evidence="1 2">
    <name type="scientific">Pluteus cervinus</name>
    <dbReference type="NCBI Taxonomy" id="181527"/>
    <lineage>
        <taxon>Eukaryota</taxon>
        <taxon>Fungi</taxon>
        <taxon>Dikarya</taxon>
        <taxon>Basidiomycota</taxon>
        <taxon>Agaricomycotina</taxon>
        <taxon>Agaricomycetes</taxon>
        <taxon>Agaricomycetidae</taxon>
        <taxon>Agaricales</taxon>
        <taxon>Pluteineae</taxon>
        <taxon>Pluteaceae</taxon>
        <taxon>Pluteus</taxon>
    </lineage>
</organism>
<dbReference type="Proteomes" id="UP000308600">
    <property type="component" value="Unassembled WGS sequence"/>
</dbReference>
<reference evidence="1 2" key="1">
    <citation type="journal article" date="2019" name="Nat. Ecol. Evol.">
        <title>Megaphylogeny resolves global patterns of mushroom evolution.</title>
        <authorList>
            <person name="Varga T."/>
            <person name="Krizsan K."/>
            <person name="Foldi C."/>
            <person name="Dima B."/>
            <person name="Sanchez-Garcia M."/>
            <person name="Sanchez-Ramirez S."/>
            <person name="Szollosi G.J."/>
            <person name="Szarkandi J.G."/>
            <person name="Papp V."/>
            <person name="Albert L."/>
            <person name="Andreopoulos W."/>
            <person name="Angelini C."/>
            <person name="Antonin V."/>
            <person name="Barry K.W."/>
            <person name="Bougher N.L."/>
            <person name="Buchanan P."/>
            <person name="Buyck B."/>
            <person name="Bense V."/>
            <person name="Catcheside P."/>
            <person name="Chovatia M."/>
            <person name="Cooper J."/>
            <person name="Damon W."/>
            <person name="Desjardin D."/>
            <person name="Finy P."/>
            <person name="Geml J."/>
            <person name="Haridas S."/>
            <person name="Hughes K."/>
            <person name="Justo A."/>
            <person name="Karasinski D."/>
            <person name="Kautmanova I."/>
            <person name="Kiss B."/>
            <person name="Kocsube S."/>
            <person name="Kotiranta H."/>
            <person name="LaButti K.M."/>
            <person name="Lechner B.E."/>
            <person name="Liimatainen K."/>
            <person name="Lipzen A."/>
            <person name="Lukacs Z."/>
            <person name="Mihaltcheva S."/>
            <person name="Morgado L.N."/>
            <person name="Niskanen T."/>
            <person name="Noordeloos M.E."/>
            <person name="Ohm R.A."/>
            <person name="Ortiz-Santana B."/>
            <person name="Ovrebo C."/>
            <person name="Racz N."/>
            <person name="Riley R."/>
            <person name="Savchenko A."/>
            <person name="Shiryaev A."/>
            <person name="Soop K."/>
            <person name="Spirin V."/>
            <person name="Szebenyi C."/>
            <person name="Tomsovsky M."/>
            <person name="Tulloss R.E."/>
            <person name="Uehling J."/>
            <person name="Grigoriev I.V."/>
            <person name="Vagvolgyi C."/>
            <person name="Papp T."/>
            <person name="Martin F.M."/>
            <person name="Miettinen O."/>
            <person name="Hibbett D.S."/>
            <person name="Nagy L.G."/>
        </authorList>
    </citation>
    <scope>NUCLEOTIDE SEQUENCE [LARGE SCALE GENOMIC DNA]</scope>
    <source>
        <strain evidence="1 2">NL-1719</strain>
    </source>
</reference>
<protein>
    <submittedName>
        <fullName evidence="1">Kinase-like protein</fullName>
    </submittedName>
</protein>
<dbReference type="EMBL" id="ML208276">
    <property type="protein sequence ID" value="TFK73383.1"/>
    <property type="molecule type" value="Genomic_DNA"/>
</dbReference>
<sequence>MYPTRTGINVFRLSRRTLLKAGPRVRRSEAFALQHIARHTSVPVPKILKYWPLPNGGCTMILEWFHEACTLEQRWKLIDDEARLKIAHQIRSFVEQIRCLPQPESIRGMVCAFDGSACWDERVKRQACGPFASERHFNDFRLGLLDCYTWEPGARRDIENIRSQLRDDHRIVLTHGDIGVRNILIDDHNNVVALIDWEMTGWMPEYWEYIKTVHGRWGKEDWLRLAREMVPPYDVEMEVDDQYIIINGGAPF</sequence>